<name>A0A8S9Z849_9TREM</name>
<keyword evidence="2" id="KW-1185">Reference proteome</keyword>
<reference evidence="1" key="1">
    <citation type="submission" date="2019-07" db="EMBL/GenBank/DDBJ databases">
        <title>Annotation for the trematode Paragonimus miyazaki's.</title>
        <authorList>
            <person name="Choi Y.-J."/>
        </authorList>
    </citation>
    <scope>NUCLEOTIDE SEQUENCE</scope>
    <source>
        <strain evidence="1">Japan</strain>
    </source>
</reference>
<evidence type="ECO:0000313" key="1">
    <source>
        <dbReference type="EMBL" id="KAF7261860.1"/>
    </source>
</evidence>
<organism evidence="1 2">
    <name type="scientific">Paragonimus skrjabini miyazakii</name>
    <dbReference type="NCBI Taxonomy" id="59628"/>
    <lineage>
        <taxon>Eukaryota</taxon>
        <taxon>Metazoa</taxon>
        <taxon>Spiralia</taxon>
        <taxon>Lophotrochozoa</taxon>
        <taxon>Platyhelminthes</taxon>
        <taxon>Trematoda</taxon>
        <taxon>Digenea</taxon>
        <taxon>Plagiorchiida</taxon>
        <taxon>Troglotremata</taxon>
        <taxon>Troglotrematidae</taxon>
        <taxon>Paragonimus</taxon>
    </lineage>
</organism>
<sequence>MRYVAVYYLETATQSVSNSRDLFAVNFIATLEGLGSFTRCIFRWSSQVSVQLSFSWRTVVQLYLVPANQFVV</sequence>
<proteinExistence type="predicted"/>
<dbReference type="EMBL" id="JTDE01000241">
    <property type="protein sequence ID" value="KAF7261860.1"/>
    <property type="molecule type" value="Genomic_DNA"/>
</dbReference>
<accession>A0A8S9Z849</accession>
<dbReference type="Proteomes" id="UP000822476">
    <property type="component" value="Unassembled WGS sequence"/>
</dbReference>
<gene>
    <name evidence="1" type="ORF">EG68_00792</name>
</gene>
<protein>
    <submittedName>
        <fullName evidence="1">Uncharacterized protein</fullName>
    </submittedName>
</protein>
<dbReference type="AlphaFoldDB" id="A0A8S9Z849"/>
<evidence type="ECO:0000313" key="2">
    <source>
        <dbReference type="Proteomes" id="UP000822476"/>
    </source>
</evidence>
<comment type="caution">
    <text evidence="1">The sequence shown here is derived from an EMBL/GenBank/DDBJ whole genome shotgun (WGS) entry which is preliminary data.</text>
</comment>